<feature type="domain" description="Glycine-rich" evidence="2">
    <location>
        <begin position="161"/>
        <end position="336"/>
    </location>
</feature>
<sequence length="337" mass="32290">MAGWGTDPQPSARAGSGWATSPAAPAPPRPGSVWRPIVHELAAALSVSTTEAALAIRATAAALSVSHGDAAALLRMTAPAASASGSSASAREHYFTTAPADSTSTTGAQAVVKAVAAALNVSNTSAAAVLRAMAPAASTSGTSASAAFPAMAPVSQQFAAVGTFEFLIPYWCRYVDVILVGAGAGGNGGSAALAAGHGGEGGKWVAVTLERGVHIPLTLAAIACTVRSGGTPGGGAVVGGIATDGNPTTAQGAGWAGLSAAGGLHRERVGLLHQPGDSPGNFTFNGVLYVGGAATNSGNGTPGNAPGGGGRGGDGGAFVGSPGGVGAPGAAWFRAYQ</sequence>
<evidence type="ECO:0000313" key="3">
    <source>
        <dbReference type="EMBL" id="AOZ61553.1"/>
    </source>
</evidence>
<proteinExistence type="predicted"/>
<feature type="region of interest" description="Disordered" evidence="1">
    <location>
        <begin position="1"/>
        <end position="31"/>
    </location>
</feature>
<reference evidence="3 4" key="1">
    <citation type="submission" date="2016-08" db="EMBL/GenBank/DDBJ databases">
        <authorList>
            <person name="Yazzolino P."/>
            <person name="Kempthorne D."/>
            <person name="Kittridge C."/>
            <person name="Noyes R."/>
            <person name="Winters C."/>
            <person name="Ziebert K."/>
            <person name="Anton T."/>
            <person name="MacKenzie A."/>
            <person name="Murphy A."/>
            <person name="Novajovsky A."/>
            <person name="Ettinger W.F."/>
            <person name="Ettinger A.-S.H."/>
            <person name="Anders K.R."/>
            <person name="Bradley K.W."/>
            <person name="Asai D.J."/>
            <person name="Bowman C.A."/>
            <person name="Russell D.A."/>
            <person name="Pope W.H."/>
            <person name="Jacobs-Sera D."/>
            <person name="Hendrix R.W."/>
            <person name="Hatfull G.F."/>
        </authorList>
    </citation>
    <scope>NUCLEOTIDE SEQUENCE [LARGE SCALE GENOMIC DNA]</scope>
</reference>
<organism evidence="3 4">
    <name type="scientific">Mycobacterium phage Urkel</name>
    <dbReference type="NCBI Taxonomy" id="1912978"/>
    <lineage>
        <taxon>Viruses</taxon>
        <taxon>Duplodnaviria</taxon>
        <taxon>Heunggongvirae</taxon>
        <taxon>Uroviricota</taxon>
        <taxon>Caudoviricetes</taxon>
        <taxon>Weiservirinae</taxon>
        <taxon>Anayavirus</taxon>
        <taxon>Anayavirus urkel</taxon>
    </lineage>
</organism>
<dbReference type="Proteomes" id="UP000223035">
    <property type="component" value="Segment"/>
</dbReference>
<feature type="region of interest" description="Disordered" evidence="1">
    <location>
        <begin position="299"/>
        <end position="321"/>
    </location>
</feature>
<gene>
    <name evidence="3" type="ORF">SEA_URKEL_28</name>
</gene>
<feature type="compositionally biased region" description="Low complexity" evidence="1">
    <location>
        <begin position="14"/>
        <end position="23"/>
    </location>
</feature>
<dbReference type="InterPro" id="IPR049304">
    <property type="entry name" value="Gly_rich_dom"/>
</dbReference>
<evidence type="ECO:0000259" key="2">
    <source>
        <dbReference type="Pfam" id="PF21722"/>
    </source>
</evidence>
<keyword evidence="4" id="KW-1185">Reference proteome</keyword>
<dbReference type="Pfam" id="PF21722">
    <property type="entry name" value="Gly_rich_2"/>
    <property type="match status" value="1"/>
</dbReference>
<evidence type="ECO:0000313" key="4">
    <source>
        <dbReference type="Proteomes" id="UP000223035"/>
    </source>
</evidence>
<dbReference type="EMBL" id="KX657796">
    <property type="protein sequence ID" value="AOZ61553.1"/>
    <property type="molecule type" value="Genomic_DNA"/>
</dbReference>
<name>A0A1I9S4Q9_9CAUD</name>
<protein>
    <submittedName>
        <fullName evidence="3">Minor tail protein</fullName>
    </submittedName>
</protein>
<feature type="compositionally biased region" description="Gly residues" evidence="1">
    <location>
        <begin position="305"/>
        <end position="321"/>
    </location>
</feature>
<evidence type="ECO:0000256" key="1">
    <source>
        <dbReference type="SAM" id="MobiDB-lite"/>
    </source>
</evidence>
<accession>A0A1I9S4Q9</accession>